<reference evidence="2 3" key="1">
    <citation type="submission" date="2021-03" db="EMBL/GenBank/DDBJ databases">
        <authorList>
            <person name="King G.J."/>
            <person name="Bancroft I."/>
            <person name="Baten A."/>
            <person name="Bloomfield J."/>
            <person name="Borpatragohain P."/>
            <person name="He Z."/>
            <person name="Irish N."/>
            <person name="Irwin J."/>
            <person name="Liu K."/>
            <person name="Mauleon R.P."/>
            <person name="Moore J."/>
            <person name="Morris R."/>
            <person name="Ostergaard L."/>
            <person name="Wang B."/>
            <person name="Wells R."/>
        </authorList>
    </citation>
    <scope>NUCLEOTIDE SEQUENCE [LARGE SCALE GENOMIC DNA]</scope>
    <source>
        <strain evidence="2">R-o-18</strain>
        <tissue evidence="2">Leaf</tissue>
    </source>
</reference>
<keyword evidence="3" id="KW-1185">Reference proteome</keyword>
<evidence type="ECO:0000313" key="2">
    <source>
        <dbReference type="EMBL" id="KAG5401126.1"/>
    </source>
</evidence>
<dbReference type="Proteomes" id="UP000823674">
    <property type="component" value="Chromosome A04"/>
</dbReference>
<gene>
    <name evidence="2" type="primary">A04g505650.1_BraROA</name>
    <name evidence="2" type="ORF">IGI04_015733</name>
</gene>
<accession>A0ABQ7MTF6</accession>
<feature type="compositionally biased region" description="Basic and acidic residues" evidence="1">
    <location>
        <begin position="7"/>
        <end position="58"/>
    </location>
</feature>
<sequence length="120" mass="13910">MRIKKEHRQDAAFKRKEKAEDKKKETEARKKEAEAKKKVAEAKKKEAELKKKQEAELKKQKKVGSKYKNVTPPRDEDSSLADITDEAVAEQNEFAQKSDVENSEVVRSAIIKDYRKKMFG</sequence>
<comment type="caution">
    <text evidence="2">The sequence shown here is derived from an EMBL/GenBank/DDBJ whole genome shotgun (WGS) entry which is preliminary data.</text>
</comment>
<organism evidence="2 3">
    <name type="scientific">Brassica rapa subsp. trilocularis</name>
    <dbReference type="NCBI Taxonomy" id="1813537"/>
    <lineage>
        <taxon>Eukaryota</taxon>
        <taxon>Viridiplantae</taxon>
        <taxon>Streptophyta</taxon>
        <taxon>Embryophyta</taxon>
        <taxon>Tracheophyta</taxon>
        <taxon>Spermatophyta</taxon>
        <taxon>Magnoliopsida</taxon>
        <taxon>eudicotyledons</taxon>
        <taxon>Gunneridae</taxon>
        <taxon>Pentapetalae</taxon>
        <taxon>rosids</taxon>
        <taxon>malvids</taxon>
        <taxon>Brassicales</taxon>
        <taxon>Brassicaceae</taxon>
        <taxon>Brassiceae</taxon>
        <taxon>Brassica</taxon>
    </lineage>
</organism>
<evidence type="ECO:0000313" key="3">
    <source>
        <dbReference type="Proteomes" id="UP000823674"/>
    </source>
</evidence>
<evidence type="ECO:0000256" key="1">
    <source>
        <dbReference type="SAM" id="MobiDB-lite"/>
    </source>
</evidence>
<proteinExistence type="predicted"/>
<dbReference type="EMBL" id="JADBGQ010000004">
    <property type="protein sequence ID" value="KAG5401126.1"/>
    <property type="molecule type" value="Genomic_DNA"/>
</dbReference>
<feature type="region of interest" description="Disordered" evidence="1">
    <location>
        <begin position="1"/>
        <end position="82"/>
    </location>
</feature>
<protein>
    <submittedName>
        <fullName evidence="2">Uncharacterized protein</fullName>
    </submittedName>
</protein>
<name>A0ABQ7MTF6_BRACM</name>